<sequence length="48" mass="5440">MSADAFDDEQVTLPESLRHRRVELRAPYMKLREEHELQLAAGDTEAGG</sequence>
<evidence type="ECO:0000313" key="2">
    <source>
        <dbReference type="Proteomes" id="UP000636960"/>
    </source>
</evidence>
<evidence type="ECO:0000313" key="1">
    <source>
        <dbReference type="EMBL" id="GIF01958.1"/>
    </source>
</evidence>
<keyword evidence="2" id="KW-1185">Reference proteome</keyword>
<dbReference type="RefSeq" id="WP_203790944.1">
    <property type="nucleotide sequence ID" value="NZ_BOMV01000115.1"/>
</dbReference>
<accession>A0A919K9L8</accession>
<dbReference type="Proteomes" id="UP000636960">
    <property type="component" value="Unassembled WGS sequence"/>
</dbReference>
<dbReference type="EMBL" id="BOMV01000115">
    <property type="protein sequence ID" value="GIF01958.1"/>
    <property type="molecule type" value="Genomic_DNA"/>
</dbReference>
<comment type="caution">
    <text evidence="1">The sequence shown here is derived from an EMBL/GenBank/DDBJ whole genome shotgun (WGS) entry which is preliminary data.</text>
</comment>
<name>A0A919K9L8_9ACTN</name>
<dbReference type="AlphaFoldDB" id="A0A919K9L8"/>
<protein>
    <submittedName>
        <fullName evidence="1">Uncharacterized protein</fullName>
    </submittedName>
</protein>
<proteinExistence type="predicted"/>
<reference evidence="1" key="1">
    <citation type="submission" date="2021-01" db="EMBL/GenBank/DDBJ databases">
        <title>Whole genome shotgun sequence of Actinoplanes rishiriensis NBRC 108556.</title>
        <authorList>
            <person name="Komaki H."/>
            <person name="Tamura T."/>
        </authorList>
    </citation>
    <scope>NUCLEOTIDE SEQUENCE</scope>
    <source>
        <strain evidence="1">NBRC 108556</strain>
    </source>
</reference>
<gene>
    <name evidence="1" type="ORF">Ari01nite_94220</name>
</gene>
<organism evidence="1 2">
    <name type="scientific">Paractinoplanes rishiriensis</name>
    <dbReference type="NCBI Taxonomy" id="1050105"/>
    <lineage>
        <taxon>Bacteria</taxon>
        <taxon>Bacillati</taxon>
        <taxon>Actinomycetota</taxon>
        <taxon>Actinomycetes</taxon>
        <taxon>Micromonosporales</taxon>
        <taxon>Micromonosporaceae</taxon>
        <taxon>Paractinoplanes</taxon>
    </lineage>
</organism>